<evidence type="ECO:0000313" key="2">
    <source>
        <dbReference type="EMBL" id="ADD45981.1"/>
    </source>
</evidence>
<evidence type="ECO:0000259" key="1">
    <source>
        <dbReference type="Pfam" id="PF13452"/>
    </source>
</evidence>
<proteinExistence type="predicted"/>
<feature type="domain" description="FAS1-like dehydratase" evidence="1">
    <location>
        <begin position="7"/>
        <end position="122"/>
    </location>
</feature>
<dbReference type="InterPro" id="IPR029069">
    <property type="entry name" value="HotDog_dom_sf"/>
</dbReference>
<accession>D3Q496</accession>
<dbReference type="RefSeq" id="WP_013021552.1">
    <property type="nucleotide sequence ID" value="NC_013947.1"/>
</dbReference>
<dbReference type="STRING" id="446470.Snas_6365"/>
<dbReference type="EMBL" id="CP001778">
    <property type="protein sequence ID" value="ADD45981.1"/>
    <property type="molecule type" value="Genomic_DNA"/>
</dbReference>
<dbReference type="PIRSF" id="PIRSF018072">
    <property type="entry name" value="UCP018072"/>
    <property type="match status" value="1"/>
</dbReference>
<reference evidence="2 3" key="1">
    <citation type="journal article" date="2009" name="Stand. Genomic Sci.">
        <title>Complete genome sequence of Stackebrandtia nassauensis type strain (LLR-40K-21).</title>
        <authorList>
            <person name="Munk C."/>
            <person name="Lapidus A."/>
            <person name="Copeland A."/>
            <person name="Jando M."/>
            <person name="Mayilraj S."/>
            <person name="Glavina Del Rio T."/>
            <person name="Nolan M."/>
            <person name="Chen F."/>
            <person name="Lucas S."/>
            <person name="Tice H."/>
            <person name="Cheng J.F."/>
            <person name="Han C."/>
            <person name="Detter J.C."/>
            <person name="Bruce D."/>
            <person name="Goodwin L."/>
            <person name="Chain P."/>
            <person name="Pitluck S."/>
            <person name="Goker M."/>
            <person name="Ovchinikova G."/>
            <person name="Pati A."/>
            <person name="Ivanova N."/>
            <person name="Mavromatis K."/>
            <person name="Chen A."/>
            <person name="Palaniappan K."/>
            <person name="Land M."/>
            <person name="Hauser L."/>
            <person name="Chang Y.J."/>
            <person name="Jeffries C.D."/>
            <person name="Bristow J."/>
            <person name="Eisen J.A."/>
            <person name="Markowitz V."/>
            <person name="Hugenholtz P."/>
            <person name="Kyrpides N.C."/>
            <person name="Klenk H.P."/>
        </authorList>
    </citation>
    <scope>NUCLEOTIDE SEQUENCE [LARGE SCALE GENOMIC DNA]</scope>
    <source>
        <strain evidence="3">DSM 44728 / CIP 108903 / NRRL B-16338 / NBRC 102104 / LLR-40K-21</strain>
    </source>
</reference>
<dbReference type="SUPFAM" id="SSF54637">
    <property type="entry name" value="Thioesterase/thiol ester dehydrase-isomerase"/>
    <property type="match status" value="1"/>
</dbReference>
<evidence type="ECO:0000313" key="3">
    <source>
        <dbReference type="Proteomes" id="UP000000844"/>
    </source>
</evidence>
<dbReference type="CDD" id="cd03441">
    <property type="entry name" value="R_hydratase_like"/>
    <property type="match status" value="1"/>
</dbReference>
<protein>
    <recommendedName>
        <fullName evidence="1">FAS1-like dehydratase domain-containing protein</fullName>
    </recommendedName>
</protein>
<dbReference type="Pfam" id="PF13452">
    <property type="entry name" value="FAS1_DH_region"/>
    <property type="match status" value="1"/>
</dbReference>
<dbReference type="InterPro" id="IPR039569">
    <property type="entry name" value="FAS1-like_DH_region"/>
</dbReference>
<organism evidence="2 3">
    <name type="scientific">Stackebrandtia nassauensis (strain DSM 44728 / CIP 108903 / NRRL B-16338 / NBRC 102104 / LLR-40K-21)</name>
    <dbReference type="NCBI Taxonomy" id="446470"/>
    <lineage>
        <taxon>Bacteria</taxon>
        <taxon>Bacillati</taxon>
        <taxon>Actinomycetota</taxon>
        <taxon>Actinomycetes</taxon>
        <taxon>Glycomycetales</taxon>
        <taxon>Glycomycetaceae</taxon>
        <taxon>Stackebrandtia</taxon>
    </lineage>
</organism>
<dbReference type="eggNOG" id="COG2030">
    <property type="taxonomic scope" value="Bacteria"/>
</dbReference>
<dbReference type="KEGG" id="sna:Snas_6365"/>
<sequence>MLNRAYIGRTVTTTTPVTVTTEAVSAFAAALGDTVDGDIAPPTFLVSITMPAVETLKDDPDFGLDYTKVLHREQSFDFARPVRVGDTVVCEITIDDIKSVAGNDILSLRAEAVDPDGARVATVTTTLFVGGTA</sequence>
<gene>
    <name evidence="2" type="ordered locus">Snas_6365</name>
</gene>
<dbReference type="InterPro" id="IPR016709">
    <property type="entry name" value="HadA-like"/>
</dbReference>
<dbReference type="OrthoDB" id="5415111at2"/>
<dbReference type="Proteomes" id="UP000000844">
    <property type="component" value="Chromosome"/>
</dbReference>
<name>D3Q496_STANL</name>
<dbReference type="HOGENOM" id="CLU_116276_0_0_11"/>
<dbReference type="AlphaFoldDB" id="D3Q496"/>
<keyword evidence="3" id="KW-1185">Reference proteome</keyword>
<dbReference type="Gene3D" id="3.10.129.10">
    <property type="entry name" value="Hotdog Thioesterase"/>
    <property type="match status" value="1"/>
</dbReference>